<name>A0ABS0WWW2_9FLAO</name>
<evidence type="ECO:0000256" key="1">
    <source>
        <dbReference type="ARBA" id="ARBA00004651"/>
    </source>
</evidence>
<keyword evidence="2" id="KW-1003">Cell membrane</keyword>
<gene>
    <name evidence="7" type="ORF">JBL43_19465</name>
</gene>
<evidence type="ECO:0000313" key="8">
    <source>
        <dbReference type="Proteomes" id="UP000623301"/>
    </source>
</evidence>
<feature type="transmembrane region" description="Helical" evidence="6">
    <location>
        <begin position="300"/>
        <end position="317"/>
    </location>
</feature>
<evidence type="ECO:0000256" key="2">
    <source>
        <dbReference type="ARBA" id="ARBA00022475"/>
    </source>
</evidence>
<feature type="transmembrane region" description="Helical" evidence="6">
    <location>
        <begin position="248"/>
        <end position="266"/>
    </location>
</feature>
<proteinExistence type="predicted"/>
<accession>A0ABS0WWW2</accession>
<comment type="subcellular location">
    <subcellularLocation>
        <location evidence="1">Cell membrane</location>
        <topology evidence="1">Multi-pass membrane protein</topology>
    </subcellularLocation>
</comment>
<dbReference type="Proteomes" id="UP000623301">
    <property type="component" value="Unassembled WGS sequence"/>
</dbReference>
<keyword evidence="3 6" id="KW-0812">Transmembrane</keyword>
<dbReference type="PANTHER" id="PTHR30250:SF11">
    <property type="entry name" value="O-ANTIGEN TRANSPORTER-RELATED"/>
    <property type="match status" value="1"/>
</dbReference>
<feature type="transmembrane region" description="Helical" evidence="6">
    <location>
        <begin position="361"/>
        <end position="378"/>
    </location>
</feature>
<keyword evidence="5 6" id="KW-0472">Membrane</keyword>
<evidence type="ECO:0000256" key="6">
    <source>
        <dbReference type="SAM" id="Phobius"/>
    </source>
</evidence>
<evidence type="ECO:0000313" key="7">
    <source>
        <dbReference type="EMBL" id="MBJ2176438.1"/>
    </source>
</evidence>
<feature type="transmembrane region" description="Helical" evidence="6">
    <location>
        <begin position="447"/>
        <end position="467"/>
    </location>
</feature>
<dbReference type="EMBL" id="JAEHFJ010000016">
    <property type="protein sequence ID" value="MBJ2176438.1"/>
    <property type="molecule type" value="Genomic_DNA"/>
</dbReference>
<protein>
    <submittedName>
        <fullName evidence="7">Polysaccharide biosynthesis C-terminal domain-containing protein</fullName>
    </submittedName>
</protein>
<feature type="transmembrane region" description="Helical" evidence="6">
    <location>
        <begin position="80"/>
        <end position="100"/>
    </location>
</feature>
<dbReference type="PANTHER" id="PTHR30250">
    <property type="entry name" value="PST FAMILY PREDICTED COLANIC ACID TRANSPORTER"/>
    <property type="match status" value="1"/>
</dbReference>
<feature type="transmembrane region" description="Helical" evidence="6">
    <location>
        <begin position="12"/>
        <end position="33"/>
    </location>
</feature>
<keyword evidence="4 6" id="KW-1133">Transmembrane helix</keyword>
<feature type="transmembrane region" description="Helical" evidence="6">
    <location>
        <begin position="152"/>
        <end position="173"/>
    </location>
</feature>
<organism evidence="7 8">
    <name type="scientific">Aureibaculum flavum</name>
    <dbReference type="NCBI Taxonomy" id="2795986"/>
    <lineage>
        <taxon>Bacteria</taxon>
        <taxon>Pseudomonadati</taxon>
        <taxon>Bacteroidota</taxon>
        <taxon>Flavobacteriia</taxon>
        <taxon>Flavobacteriales</taxon>
        <taxon>Flavobacteriaceae</taxon>
        <taxon>Aureibaculum</taxon>
    </lineage>
</organism>
<evidence type="ECO:0000256" key="5">
    <source>
        <dbReference type="ARBA" id="ARBA00023136"/>
    </source>
</evidence>
<keyword evidence="8" id="KW-1185">Reference proteome</keyword>
<feature type="transmembrane region" description="Helical" evidence="6">
    <location>
        <begin position="179"/>
        <end position="199"/>
    </location>
</feature>
<dbReference type="InterPro" id="IPR050833">
    <property type="entry name" value="Poly_Biosynth_Transport"/>
</dbReference>
<feature type="transmembrane region" description="Helical" evidence="6">
    <location>
        <begin position="384"/>
        <end position="403"/>
    </location>
</feature>
<feature type="transmembrane region" description="Helical" evidence="6">
    <location>
        <begin position="39"/>
        <end position="59"/>
    </location>
</feature>
<feature type="transmembrane region" description="Helical" evidence="6">
    <location>
        <begin position="220"/>
        <end position="242"/>
    </location>
</feature>
<reference evidence="7 8" key="1">
    <citation type="submission" date="2020-12" db="EMBL/GenBank/DDBJ databases">
        <title>Aureibaculum luteum sp. nov. and Aureibaculum flavum sp. nov., novel members of the family Flavobacteriaceae isolated from Antarctic intertidal sediments.</title>
        <authorList>
            <person name="He X."/>
            <person name="Zhang X."/>
        </authorList>
    </citation>
    <scope>NUCLEOTIDE SEQUENCE [LARGE SCALE GENOMIC DNA]</scope>
    <source>
        <strain evidence="7 8">A20</strain>
    </source>
</reference>
<comment type="caution">
    <text evidence="7">The sequence shown here is derived from an EMBL/GenBank/DDBJ whole genome shotgun (WGS) entry which is preliminary data.</text>
</comment>
<sequence>MGIVLKQSFTNTLILFLGFAIGGINVLFIYTHFLHEDYYGLNTFLLSTANILSPLMVLGMQHTIIKFFTSFQTKYEQDQFLTSALVMPLFIIIPLGFIGAYTYESIANWLSVENAIIKPYTYLIFLTAIFIGYFEVFYSFSKVQYQSVFGNFVKEMFARISATFLLFAVHFKWITEEQFIYAIAIVYALRMVIMMIYAFTLYKPDFIFKFPKNSREILSYSFYIILAGSASGILLDIDKFMIPQLEQIAEVAYYAVGIYIASVIAIPSRAMQQIINPLTAKELNNNNLEEVLSLYKKSSITLLVAGGLLFLLINLNIQDLYALINKPEYAVGGMIVLMISISEMYKLALGTNGAILTNSDHYRVFFYFSIAMALSVIFLNKWLIVILGIDGAALATLIVVLVFSTIKIIYIQVKMNMQPFTNKTIVILIVILVLFFAFYFIDLPFHAMVNMIIKSITVTVIYTLTVYKFRISEDVNGLINKYIQR</sequence>
<dbReference type="RefSeq" id="WP_198843026.1">
    <property type="nucleotide sequence ID" value="NZ_JAEHFJ010000016.1"/>
</dbReference>
<feature type="transmembrane region" description="Helical" evidence="6">
    <location>
        <begin position="120"/>
        <end position="140"/>
    </location>
</feature>
<feature type="transmembrane region" description="Helical" evidence="6">
    <location>
        <begin position="329"/>
        <end position="349"/>
    </location>
</feature>
<evidence type="ECO:0000256" key="3">
    <source>
        <dbReference type="ARBA" id="ARBA00022692"/>
    </source>
</evidence>
<feature type="transmembrane region" description="Helical" evidence="6">
    <location>
        <begin position="424"/>
        <end position="441"/>
    </location>
</feature>
<dbReference type="Pfam" id="PF01943">
    <property type="entry name" value="Polysacc_synt"/>
    <property type="match status" value="1"/>
</dbReference>
<dbReference type="InterPro" id="IPR002797">
    <property type="entry name" value="Polysacc_synth"/>
</dbReference>
<evidence type="ECO:0000256" key="4">
    <source>
        <dbReference type="ARBA" id="ARBA00022989"/>
    </source>
</evidence>